<feature type="compositionally biased region" description="Low complexity" evidence="1">
    <location>
        <begin position="293"/>
        <end position="304"/>
    </location>
</feature>
<feature type="region of interest" description="Disordered" evidence="1">
    <location>
        <begin position="350"/>
        <end position="406"/>
    </location>
</feature>
<evidence type="ECO:0008006" key="4">
    <source>
        <dbReference type="Google" id="ProtNLM"/>
    </source>
</evidence>
<feature type="region of interest" description="Disordered" evidence="1">
    <location>
        <begin position="1"/>
        <end position="28"/>
    </location>
</feature>
<feature type="region of interest" description="Disordered" evidence="1">
    <location>
        <begin position="426"/>
        <end position="502"/>
    </location>
</feature>
<name>A0ABV4ZPH4_9ACTN</name>
<feature type="compositionally biased region" description="Pro residues" evidence="1">
    <location>
        <begin position="426"/>
        <end position="437"/>
    </location>
</feature>
<dbReference type="EMBL" id="JBHGBT010000013">
    <property type="protein sequence ID" value="MFB4195837.1"/>
    <property type="molecule type" value="Genomic_DNA"/>
</dbReference>
<sequence length="535" mass="52892">MGLLSWLGWGRRGGRDTAPDGAPATVPERRAEWREVPPVQRVLGGGADLVTDPEGFRGSLSTWRDVALTGELGHRVDDAAPSGVGHQLATPSVQTFGRPPVTAPLIVPGDGAAAPGGSGGGPVPSAPPAVAVQRAEGPAVTSAHEVPLPVVRRLVAEPPSAVAEGRAEPPAWAEPGPGPGIDTRTDTGAAPDAGAAPTVARSAAGAPPPGTGAGHGFGFGLGEPLTGLPPTAGPEVVARSGGGERPPAAGPRADGETAPLLGETPALSVQGFGTGDGPEAASSPGAPGGQPAPGGEESGSAAVPPAVPRPIPARPVPPVQRLASDHEPVETSPASVVPLTAQRSVGLIASWDHPVADRAAGSPSATPPATPPPAAAPGPVPPSVPHSAVQRFPSAAPPAPSAADTGAVAVAAGVAQRMADGSVVFRPPPAAAAPPAPAAVVQRAAEDIPEPPAPEAEFTPSFDSADQPEPVSDPGQETPAATATEDPSPTAPDPAAPPKVTDELVRALFAPLSRLLRAELRLERERAGRLINTRH</sequence>
<comment type="caution">
    <text evidence="2">The sequence shown here is derived from an EMBL/GenBank/DDBJ whole genome shotgun (WGS) entry which is preliminary data.</text>
</comment>
<feature type="compositionally biased region" description="Low complexity" evidence="1">
    <location>
        <begin position="477"/>
        <end position="488"/>
    </location>
</feature>
<feature type="compositionally biased region" description="Gly residues" evidence="1">
    <location>
        <begin position="211"/>
        <end position="221"/>
    </location>
</feature>
<evidence type="ECO:0000313" key="2">
    <source>
        <dbReference type="EMBL" id="MFB4195837.1"/>
    </source>
</evidence>
<feature type="compositionally biased region" description="Pro residues" evidence="1">
    <location>
        <begin position="305"/>
        <end position="318"/>
    </location>
</feature>
<feature type="compositionally biased region" description="Pro residues" evidence="1">
    <location>
        <begin position="365"/>
        <end position="384"/>
    </location>
</feature>
<evidence type="ECO:0000313" key="3">
    <source>
        <dbReference type="Proteomes" id="UP001577267"/>
    </source>
</evidence>
<accession>A0ABV4ZPH4</accession>
<dbReference type="RefSeq" id="WP_375063765.1">
    <property type="nucleotide sequence ID" value="NZ_JBHGBT010000013.1"/>
</dbReference>
<organism evidence="2 3">
    <name type="scientific">Streptomyces carpaticus</name>
    <dbReference type="NCBI Taxonomy" id="285558"/>
    <lineage>
        <taxon>Bacteria</taxon>
        <taxon>Bacillati</taxon>
        <taxon>Actinomycetota</taxon>
        <taxon>Actinomycetes</taxon>
        <taxon>Kitasatosporales</taxon>
        <taxon>Streptomycetaceae</taxon>
        <taxon>Streptomyces</taxon>
    </lineage>
</organism>
<evidence type="ECO:0000256" key="1">
    <source>
        <dbReference type="SAM" id="MobiDB-lite"/>
    </source>
</evidence>
<feature type="region of interest" description="Disordered" evidence="1">
    <location>
        <begin position="161"/>
        <end position="337"/>
    </location>
</feature>
<proteinExistence type="predicted"/>
<reference evidence="2 3" key="1">
    <citation type="submission" date="2024-09" db="EMBL/GenBank/DDBJ databases">
        <title>Draft genome sequence of multifaceted antimicrobials producing Streptomyces sp. strain FH1.</title>
        <authorList>
            <person name="Hassan F."/>
            <person name="Ali H."/>
            <person name="Hassan N."/>
            <person name="Nawaz A."/>
        </authorList>
    </citation>
    <scope>NUCLEOTIDE SEQUENCE [LARGE SCALE GENOMIC DNA]</scope>
    <source>
        <strain evidence="2 3">FH1</strain>
    </source>
</reference>
<dbReference type="Proteomes" id="UP001577267">
    <property type="component" value="Unassembled WGS sequence"/>
</dbReference>
<feature type="compositionally biased region" description="Low complexity" evidence="1">
    <location>
        <begin position="186"/>
        <end position="205"/>
    </location>
</feature>
<protein>
    <recommendedName>
        <fullName evidence="4">Extensin</fullName>
    </recommendedName>
</protein>
<keyword evidence="3" id="KW-1185">Reference proteome</keyword>
<gene>
    <name evidence="2" type="ORF">ACE11A_15935</name>
</gene>